<dbReference type="InterPro" id="IPR016130">
    <property type="entry name" value="Tyr_Pase_AS"/>
</dbReference>
<gene>
    <name evidence="3" type="ORF">HCR76_05170</name>
</gene>
<dbReference type="PROSITE" id="PS00383">
    <property type="entry name" value="TYR_PHOSPHATASE_1"/>
    <property type="match status" value="1"/>
</dbReference>
<dbReference type="InterPro" id="IPR026893">
    <property type="entry name" value="Tyr/Ser_Pase_IphP-type"/>
</dbReference>
<protein>
    <submittedName>
        <fullName evidence="3">Tyrosine-protein phosphatase</fullName>
    </submittedName>
</protein>
<dbReference type="InterPro" id="IPR000387">
    <property type="entry name" value="Tyr_Pase_dom"/>
</dbReference>
<dbReference type="Pfam" id="PF13350">
    <property type="entry name" value="Y_phosphatase3"/>
    <property type="match status" value="1"/>
</dbReference>
<dbReference type="PANTHER" id="PTHR31126">
    <property type="entry name" value="TYROSINE-PROTEIN PHOSPHATASE"/>
    <property type="match status" value="1"/>
</dbReference>
<dbReference type="PROSITE" id="PS50056">
    <property type="entry name" value="TYR_PHOSPHATASE_2"/>
    <property type="match status" value="1"/>
</dbReference>
<dbReference type="EMBL" id="CP061169">
    <property type="protein sequence ID" value="QPZ39453.1"/>
    <property type="molecule type" value="Genomic_DNA"/>
</dbReference>
<evidence type="ECO:0000259" key="2">
    <source>
        <dbReference type="PROSITE" id="PS50056"/>
    </source>
</evidence>
<comment type="similarity">
    <text evidence="1">Belongs to the protein-tyrosine phosphatase family.</text>
</comment>
<name>A0ABX6YL27_9MICO</name>
<dbReference type="InterPro" id="IPR029021">
    <property type="entry name" value="Prot-tyrosine_phosphatase-like"/>
</dbReference>
<proteinExistence type="inferred from homology"/>
<accession>A0ABX6YL27</accession>
<dbReference type="SUPFAM" id="SSF52799">
    <property type="entry name" value="(Phosphotyrosine protein) phosphatases II"/>
    <property type="match status" value="1"/>
</dbReference>
<dbReference type="PANTHER" id="PTHR31126:SF1">
    <property type="entry name" value="TYROSINE SPECIFIC PROTEIN PHOSPHATASES DOMAIN-CONTAINING PROTEIN"/>
    <property type="match status" value="1"/>
</dbReference>
<reference evidence="3 4" key="1">
    <citation type="submission" date="2020-12" db="EMBL/GenBank/DDBJ databases">
        <title>Microbacterium sp. HY060.</title>
        <authorList>
            <person name="Zhou J."/>
        </authorList>
    </citation>
    <scope>NUCLEOTIDE SEQUENCE [LARGE SCALE GENOMIC DNA]</scope>
    <source>
        <strain evidence="3 4">HY60</strain>
    </source>
</reference>
<evidence type="ECO:0000313" key="4">
    <source>
        <dbReference type="Proteomes" id="UP000662814"/>
    </source>
</evidence>
<evidence type="ECO:0000313" key="3">
    <source>
        <dbReference type="EMBL" id="QPZ39453.1"/>
    </source>
</evidence>
<organism evidence="3 4">
    <name type="scientific">Paramicrobacterium chengjingii</name>
    <dbReference type="NCBI Taxonomy" id="2769067"/>
    <lineage>
        <taxon>Bacteria</taxon>
        <taxon>Bacillati</taxon>
        <taxon>Actinomycetota</taxon>
        <taxon>Actinomycetes</taxon>
        <taxon>Micrococcales</taxon>
        <taxon>Microbacteriaceae</taxon>
        <taxon>Paramicrobacterium</taxon>
    </lineage>
</organism>
<feature type="domain" description="Tyrosine specific protein phosphatases" evidence="2">
    <location>
        <begin position="114"/>
        <end position="150"/>
    </location>
</feature>
<dbReference type="Proteomes" id="UP000662814">
    <property type="component" value="Chromosome"/>
</dbReference>
<keyword evidence="4" id="KW-1185">Reference proteome</keyword>
<evidence type="ECO:0000256" key="1">
    <source>
        <dbReference type="ARBA" id="ARBA00009580"/>
    </source>
</evidence>
<dbReference type="RefSeq" id="WP_166988856.1">
    <property type="nucleotide sequence ID" value="NZ_CP061169.1"/>
</dbReference>
<dbReference type="Gene3D" id="3.90.190.10">
    <property type="entry name" value="Protein tyrosine phosphatase superfamily"/>
    <property type="match status" value="1"/>
</dbReference>
<sequence>MTVTTELPEGLSNFRDVGGLPASGGSIRRGRLFRSDALAALTPAGIDQFRQMGISTIFDLRSRVEMEQTRPMLDESTLADYVSLPLLEGAVHDTVTQVPTLAELYNDLVAEAGESFARIAEWVALRATGGVLVHCTAGKDRTGVSLALILDAVRVPRDDIIVDYVISAENLAGAWSERMLGLVRKMGFEVTPEIEEVVCGTDADAMRAALETVDAEYGGSREYFLSNGLDERTLTALQNSLVENTAPRD</sequence>